<dbReference type="Pfam" id="PF16289">
    <property type="entry name" value="PIN_12"/>
    <property type="match status" value="1"/>
</dbReference>
<evidence type="ECO:0000313" key="3">
    <source>
        <dbReference type="Proteomes" id="UP000637980"/>
    </source>
</evidence>
<name>A0ABQ3E4V1_9HYPH</name>
<keyword evidence="3" id="KW-1185">Reference proteome</keyword>
<feature type="domain" description="DUF4935" evidence="1">
    <location>
        <begin position="17"/>
        <end position="184"/>
    </location>
</feature>
<accession>A0ABQ3E4V1</accession>
<proteinExistence type="predicted"/>
<gene>
    <name evidence="2" type="ORF">GCM10007094_13080</name>
</gene>
<dbReference type="InterPro" id="IPR032557">
    <property type="entry name" value="DUF4935"/>
</dbReference>
<reference evidence="3" key="1">
    <citation type="journal article" date="2019" name="Int. J. Syst. Evol. Microbiol.">
        <title>The Global Catalogue of Microorganisms (GCM) 10K type strain sequencing project: providing services to taxonomists for standard genome sequencing and annotation.</title>
        <authorList>
            <consortium name="The Broad Institute Genomics Platform"/>
            <consortium name="The Broad Institute Genome Sequencing Center for Infectious Disease"/>
            <person name="Wu L."/>
            <person name="Ma J."/>
        </authorList>
    </citation>
    <scope>NUCLEOTIDE SEQUENCE [LARGE SCALE GENOMIC DNA]</scope>
    <source>
        <strain evidence="3">KCTC 12861</strain>
    </source>
</reference>
<protein>
    <recommendedName>
        <fullName evidence="1">DUF4935 domain-containing protein</fullName>
    </recommendedName>
</protein>
<comment type="caution">
    <text evidence="2">The sequence shown here is derived from an EMBL/GenBank/DDBJ whole genome shotgun (WGS) entry which is preliminary data.</text>
</comment>
<organism evidence="2 3">
    <name type="scientific">Pseudovibrio japonicus</name>
    <dbReference type="NCBI Taxonomy" id="366534"/>
    <lineage>
        <taxon>Bacteria</taxon>
        <taxon>Pseudomonadati</taxon>
        <taxon>Pseudomonadota</taxon>
        <taxon>Alphaproteobacteria</taxon>
        <taxon>Hyphomicrobiales</taxon>
        <taxon>Stappiaceae</taxon>
        <taxon>Pseudovibrio</taxon>
    </lineage>
</organism>
<dbReference type="EMBL" id="BMXE01000002">
    <property type="protein sequence ID" value="GHB26273.1"/>
    <property type="molecule type" value="Genomic_DNA"/>
</dbReference>
<evidence type="ECO:0000313" key="2">
    <source>
        <dbReference type="EMBL" id="GHB26273.1"/>
    </source>
</evidence>
<dbReference type="Proteomes" id="UP000637980">
    <property type="component" value="Unassembled WGS sequence"/>
</dbReference>
<sequence>MNDKHPPQAIGLETRHIFFDTQVYRGYGHDLSVKSLEVLAGYIAEDILILHTTDITLREVSAQLDAMQLELVTKANRSARLLDRWNRKLRDKRNWFTVPEKLDPPASPTNAYRDFERTLLYRWNVKCHKAADLSMGAVLDQYFLREAPFDKDGSKEFPDAMALLALEAWCQQAREKCYVVSKDQAVQRAADKSEHLIPIDSLEKLLSVLTSAQDHDIADKVGYALRNAPLSDKLEEILSTNMIHFGGLYDGDRMDGEVGNIEFAALNEISSVTVLRVDKDKVACLLGIKMDVTAEISFSDETYASWDNESGRFFGLETEYDDVDDTVPVRIFIELTRDDGEFLLDDFQFITSDLTISDYNSDGYPYK</sequence>
<evidence type="ECO:0000259" key="1">
    <source>
        <dbReference type="Pfam" id="PF16289"/>
    </source>
</evidence>